<proteinExistence type="predicted"/>
<evidence type="ECO:0000313" key="3">
    <source>
        <dbReference type="Proteomes" id="UP000612362"/>
    </source>
</evidence>
<dbReference type="Proteomes" id="UP000612362">
    <property type="component" value="Unassembled WGS sequence"/>
</dbReference>
<organism evidence="2 3">
    <name type="scientific">Ktedonospora formicarum</name>
    <dbReference type="NCBI Taxonomy" id="2778364"/>
    <lineage>
        <taxon>Bacteria</taxon>
        <taxon>Bacillati</taxon>
        <taxon>Chloroflexota</taxon>
        <taxon>Ktedonobacteria</taxon>
        <taxon>Ktedonobacterales</taxon>
        <taxon>Ktedonobacteraceae</taxon>
        <taxon>Ktedonospora</taxon>
    </lineage>
</organism>
<dbReference type="AlphaFoldDB" id="A0A8J3IA95"/>
<keyword evidence="3" id="KW-1185">Reference proteome</keyword>
<comment type="caution">
    <text evidence="2">The sequence shown here is derived from an EMBL/GenBank/DDBJ whole genome shotgun (WGS) entry which is preliminary data.</text>
</comment>
<evidence type="ECO:0000313" key="2">
    <source>
        <dbReference type="EMBL" id="GHO48364.1"/>
    </source>
</evidence>
<accession>A0A8J3IA95</accession>
<reference evidence="2" key="1">
    <citation type="submission" date="2020-10" db="EMBL/GenBank/DDBJ databases">
        <title>Taxonomic study of unclassified bacteria belonging to the class Ktedonobacteria.</title>
        <authorList>
            <person name="Yabe S."/>
            <person name="Wang C.M."/>
            <person name="Zheng Y."/>
            <person name="Sakai Y."/>
            <person name="Cavaletti L."/>
            <person name="Monciardini P."/>
            <person name="Donadio S."/>
        </authorList>
    </citation>
    <scope>NUCLEOTIDE SEQUENCE</scope>
    <source>
        <strain evidence="2">SOSP1-1</strain>
    </source>
</reference>
<feature type="signal peptide" evidence="1">
    <location>
        <begin position="1"/>
        <end position="24"/>
    </location>
</feature>
<protein>
    <submittedName>
        <fullName evidence="2">Uncharacterized protein</fullName>
    </submittedName>
</protein>
<sequence>MGKFLFIGSTMMLQLSLLAGFLFAGPAQVSAMIAPHAPAAPAGERYCPLFLSDLANRLNVSVETFEQYKLAAVKDILLLQLKEGVLTQAQVDTFTANATIAAVQARCEW</sequence>
<dbReference type="EMBL" id="BNJF01000004">
    <property type="protein sequence ID" value="GHO48364.1"/>
    <property type="molecule type" value="Genomic_DNA"/>
</dbReference>
<gene>
    <name evidence="2" type="ORF">KSX_65270</name>
</gene>
<feature type="chain" id="PRO_5035249155" evidence="1">
    <location>
        <begin position="25"/>
        <end position="109"/>
    </location>
</feature>
<name>A0A8J3IA95_9CHLR</name>
<evidence type="ECO:0000256" key="1">
    <source>
        <dbReference type="SAM" id="SignalP"/>
    </source>
</evidence>
<dbReference type="RefSeq" id="WP_220197586.1">
    <property type="nucleotide sequence ID" value="NZ_BNJF01000004.1"/>
</dbReference>
<keyword evidence="1" id="KW-0732">Signal</keyword>